<evidence type="ECO:0000313" key="3">
    <source>
        <dbReference type="Proteomes" id="UP000318521"/>
    </source>
</evidence>
<name>A0A553ZXK6_9BACI</name>
<dbReference type="GO" id="GO:0016747">
    <property type="term" value="F:acyltransferase activity, transferring groups other than amino-acyl groups"/>
    <property type="evidence" value="ECO:0007669"/>
    <property type="project" value="InterPro"/>
</dbReference>
<dbReference type="EMBL" id="VLXZ01000007">
    <property type="protein sequence ID" value="TSB46174.1"/>
    <property type="molecule type" value="Genomic_DNA"/>
</dbReference>
<comment type="caution">
    <text evidence="2">The sequence shown here is derived from an EMBL/GenBank/DDBJ whole genome shotgun (WGS) entry which is preliminary data.</text>
</comment>
<sequence length="152" mass="17630">MNWVTKTFTELHTQELYDIIQARVNVFVVEQDCPYEELDGKDQEAIHLLGYQGTELAAYARLFLPSAEREHASIGRVLVKKEYRGTSSGRELMTKAISVLEGYQQKTIQIQAQYYLDRFYRSFGFSPISDVYLLDDIDHVDMLRVQKETSHA</sequence>
<organism evidence="2 3">
    <name type="scientific">Alkalicoccobacillus porphyridii</name>
    <dbReference type="NCBI Taxonomy" id="2597270"/>
    <lineage>
        <taxon>Bacteria</taxon>
        <taxon>Bacillati</taxon>
        <taxon>Bacillota</taxon>
        <taxon>Bacilli</taxon>
        <taxon>Bacillales</taxon>
        <taxon>Bacillaceae</taxon>
        <taxon>Alkalicoccobacillus</taxon>
    </lineage>
</organism>
<reference evidence="2 3" key="1">
    <citation type="submission" date="2019-07" db="EMBL/GenBank/DDBJ databases">
        <authorList>
            <person name="Park Y.J."/>
            <person name="Jeong S.E."/>
            <person name="Jung H.S."/>
        </authorList>
    </citation>
    <scope>NUCLEOTIDE SEQUENCE [LARGE SCALE GENOMIC DNA]</scope>
    <source>
        <strain evidence="3">P16(2019)</strain>
    </source>
</reference>
<evidence type="ECO:0000259" key="1">
    <source>
        <dbReference type="PROSITE" id="PS51186"/>
    </source>
</evidence>
<dbReference type="Proteomes" id="UP000318521">
    <property type="component" value="Unassembled WGS sequence"/>
</dbReference>
<feature type="domain" description="N-acetyltransferase" evidence="1">
    <location>
        <begin position="6"/>
        <end position="147"/>
    </location>
</feature>
<gene>
    <name evidence="2" type="ORF">FN960_12485</name>
</gene>
<dbReference type="InterPro" id="IPR016181">
    <property type="entry name" value="Acyl_CoA_acyltransferase"/>
</dbReference>
<dbReference type="PROSITE" id="PS51186">
    <property type="entry name" value="GNAT"/>
    <property type="match status" value="1"/>
</dbReference>
<dbReference type="AlphaFoldDB" id="A0A553ZXK6"/>
<dbReference type="OrthoDB" id="9796171at2"/>
<keyword evidence="2" id="KW-0808">Transferase</keyword>
<protein>
    <submittedName>
        <fullName evidence="2">GNAT family N-acetyltransferase</fullName>
    </submittedName>
</protein>
<evidence type="ECO:0000313" key="2">
    <source>
        <dbReference type="EMBL" id="TSB46174.1"/>
    </source>
</evidence>
<dbReference type="Pfam" id="PF13673">
    <property type="entry name" value="Acetyltransf_10"/>
    <property type="match status" value="1"/>
</dbReference>
<keyword evidence="3" id="KW-1185">Reference proteome</keyword>
<dbReference type="SUPFAM" id="SSF55729">
    <property type="entry name" value="Acyl-CoA N-acyltransferases (Nat)"/>
    <property type="match status" value="1"/>
</dbReference>
<accession>A0A553ZXK6</accession>
<dbReference type="RefSeq" id="WP_143849068.1">
    <property type="nucleotide sequence ID" value="NZ_VLXZ01000007.1"/>
</dbReference>
<proteinExistence type="predicted"/>
<dbReference type="InterPro" id="IPR000182">
    <property type="entry name" value="GNAT_dom"/>
</dbReference>
<dbReference type="Gene3D" id="3.40.630.30">
    <property type="match status" value="1"/>
</dbReference>